<dbReference type="GO" id="GO:0016887">
    <property type="term" value="F:ATP hydrolysis activity"/>
    <property type="evidence" value="ECO:0007669"/>
    <property type="project" value="InterPro"/>
</dbReference>
<dbReference type="Proteomes" id="UP000325902">
    <property type="component" value="Unassembled WGS sequence"/>
</dbReference>
<dbReference type="Gene3D" id="3.40.50.300">
    <property type="entry name" value="P-loop containing nucleotide triphosphate hydrolases"/>
    <property type="match status" value="1"/>
</dbReference>
<feature type="region of interest" description="Disordered" evidence="1">
    <location>
        <begin position="1"/>
        <end position="23"/>
    </location>
</feature>
<dbReference type="SUPFAM" id="SSF101447">
    <property type="entry name" value="Formin homology 2 domain (FH2 domain)"/>
    <property type="match status" value="1"/>
</dbReference>
<dbReference type="Pfam" id="PF23232">
    <property type="entry name" value="AAA_lid_13"/>
    <property type="match status" value="1"/>
</dbReference>
<dbReference type="PANTHER" id="PTHR46411:SF2">
    <property type="entry name" value="AAA+ ATPASE DOMAIN-CONTAINING PROTEIN"/>
    <property type="match status" value="1"/>
</dbReference>
<dbReference type="InterPro" id="IPR003959">
    <property type="entry name" value="ATPase_AAA_core"/>
</dbReference>
<keyword evidence="3" id="KW-0378">Hydrolase</keyword>
<dbReference type="GO" id="GO:0005524">
    <property type="term" value="F:ATP binding"/>
    <property type="evidence" value="ECO:0007669"/>
    <property type="project" value="InterPro"/>
</dbReference>
<dbReference type="GO" id="GO:0006508">
    <property type="term" value="P:proteolysis"/>
    <property type="evidence" value="ECO:0007669"/>
    <property type="project" value="UniProtKB-KW"/>
</dbReference>
<dbReference type="InterPro" id="IPR056599">
    <property type="entry name" value="AAA_lid_fung"/>
</dbReference>
<dbReference type="Pfam" id="PF00004">
    <property type="entry name" value="AAA"/>
    <property type="match status" value="1"/>
</dbReference>
<reference evidence="3 4" key="1">
    <citation type="journal article" date="2019" name="Sci. Rep.">
        <title>A multi-omics analysis of the grapevine pathogen Lasiodiplodia theobromae reveals that temperature affects the expression of virulence- and pathogenicity-related genes.</title>
        <authorList>
            <person name="Felix C."/>
            <person name="Meneses R."/>
            <person name="Goncalves M.F.M."/>
            <person name="Tilleman L."/>
            <person name="Duarte A.S."/>
            <person name="Jorrin-Novo J.V."/>
            <person name="Van de Peer Y."/>
            <person name="Deforce D."/>
            <person name="Van Nieuwerburgh F."/>
            <person name="Esteves A.C."/>
            <person name="Alves A."/>
        </authorList>
    </citation>
    <scope>NUCLEOTIDE SEQUENCE [LARGE SCALE GENOMIC DNA]</scope>
    <source>
        <strain evidence="3 4">LA-SOL3</strain>
    </source>
</reference>
<keyword evidence="3" id="KW-0645">Protease</keyword>
<evidence type="ECO:0000313" key="4">
    <source>
        <dbReference type="Proteomes" id="UP000325902"/>
    </source>
</evidence>
<comment type="caution">
    <text evidence="3">The sequence shown here is derived from an EMBL/GenBank/DDBJ whole genome shotgun (WGS) entry which is preliminary data.</text>
</comment>
<protein>
    <submittedName>
        <fullName evidence="3">Lon protease</fullName>
    </submittedName>
</protein>
<dbReference type="SUPFAM" id="SSF52540">
    <property type="entry name" value="P-loop containing nucleoside triphosphate hydrolases"/>
    <property type="match status" value="1"/>
</dbReference>
<accession>A0A5N5D7A7</accession>
<name>A0A5N5D7A7_9PEZI</name>
<dbReference type="EMBL" id="VCHE01000055">
    <property type="protein sequence ID" value="KAB2573618.1"/>
    <property type="molecule type" value="Genomic_DNA"/>
</dbReference>
<feature type="compositionally biased region" description="Pro residues" evidence="1">
    <location>
        <begin position="179"/>
        <end position="198"/>
    </location>
</feature>
<proteinExistence type="predicted"/>
<dbReference type="PANTHER" id="PTHR46411">
    <property type="entry name" value="FAMILY ATPASE, PUTATIVE-RELATED"/>
    <property type="match status" value="1"/>
</dbReference>
<dbReference type="SMART" id="SM00382">
    <property type="entry name" value="AAA"/>
    <property type="match status" value="1"/>
</dbReference>
<dbReference type="OrthoDB" id="10042665at2759"/>
<keyword evidence="4" id="KW-1185">Reference proteome</keyword>
<dbReference type="InterPro" id="IPR027417">
    <property type="entry name" value="P-loop_NTPase"/>
</dbReference>
<feature type="region of interest" description="Disordered" evidence="1">
    <location>
        <begin position="169"/>
        <end position="201"/>
    </location>
</feature>
<evidence type="ECO:0000259" key="2">
    <source>
        <dbReference type="SMART" id="SM00382"/>
    </source>
</evidence>
<dbReference type="AlphaFoldDB" id="A0A5N5D7A7"/>
<organism evidence="3 4">
    <name type="scientific">Lasiodiplodia theobromae</name>
    <dbReference type="NCBI Taxonomy" id="45133"/>
    <lineage>
        <taxon>Eukaryota</taxon>
        <taxon>Fungi</taxon>
        <taxon>Dikarya</taxon>
        <taxon>Ascomycota</taxon>
        <taxon>Pezizomycotina</taxon>
        <taxon>Dothideomycetes</taxon>
        <taxon>Dothideomycetes incertae sedis</taxon>
        <taxon>Botryosphaeriales</taxon>
        <taxon>Botryosphaeriaceae</taxon>
        <taxon>Lasiodiplodia</taxon>
    </lineage>
</organism>
<feature type="domain" description="AAA+ ATPase" evidence="2">
    <location>
        <begin position="451"/>
        <end position="578"/>
    </location>
</feature>
<gene>
    <name evidence="3" type="primary">lon_1</name>
    <name evidence="3" type="ORF">DBV05_g7731</name>
</gene>
<evidence type="ECO:0000256" key="1">
    <source>
        <dbReference type="SAM" id="MobiDB-lite"/>
    </source>
</evidence>
<sequence length="680" mass="77543">MNGPKDPGRSARTDASNQDGTKQAEATDFAIDAAYLVIHTVDCDSKSNEAHEGHAISASFLDHPRLFAGDSKASALRGKNPIEDVNSYIQQQENVCLVVYKVYHCREYHEDIKKDFVRTKLPNADLTVSTRIWPFLFILPRDSKEAKPEHESMAVLSDALRHCLEKLDPTLKPEDDSEPPPPPPPPPHGSLMPPPPPDLLDQKREMLRMDFPYLSLYHKRQAMTECIADNEDESRYQLLALQKYLNEELGEEYAEADKLFASGRVSKKHFQKLFGPDQVVVGVQDNQPQAYMCRKLEKIHPTLELQCWTWVFDGFFRKQESIHRVKWPPEGEETIETKPRFMVDMKTYQMLHASTVEEPAEHSTLSAEEIRKEHPPGDDFPLLLPATVLGYGFHDKKWRSLLVDCIEEVDWNATAFERLVLDSDKKEIIEALVTVHTQTLNSTDLVEGKGNGLVMLLHGSPGTGKTLTAESVAELTEKPLYRVTCGDMGIDPEAVEKYLESVFHIGTIWGCVVLLDEADVFLEERSDADLARNALVSVFLRAVEYYDGILILTSNRVGKFDEAFKSRIQLAVHYPSLGQTERFKIWSKFINTLVPEEDEKVVNELNKHIHLLSQHELNGRQIRNMIKTARQLAFHKKQKLRFDHFERVISIADEFEKYLVKTRGGYTDDEIAMDGNIRAH</sequence>
<evidence type="ECO:0000313" key="3">
    <source>
        <dbReference type="EMBL" id="KAB2573618.1"/>
    </source>
</evidence>
<dbReference type="GO" id="GO:0008233">
    <property type="term" value="F:peptidase activity"/>
    <property type="evidence" value="ECO:0007669"/>
    <property type="project" value="UniProtKB-KW"/>
</dbReference>
<feature type="compositionally biased region" description="Basic and acidic residues" evidence="1">
    <location>
        <begin position="1"/>
        <end position="12"/>
    </location>
</feature>
<dbReference type="InterPro" id="IPR003593">
    <property type="entry name" value="AAA+_ATPase"/>
</dbReference>